<evidence type="ECO:0000313" key="2">
    <source>
        <dbReference type="Proteomes" id="UP000223164"/>
    </source>
</evidence>
<protein>
    <submittedName>
        <fullName evidence="1">Uncharacterized protein</fullName>
    </submittedName>
</protein>
<proteinExistence type="predicted"/>
<dbReference type="RefSeq" id="YP_009594406.1">
    <property type="nucleotide sequence ID" value="NC_041876.1"/>
</dbReference>
<dbReference type="KEGG" id="vg:40069926"/>
<dbReference type="Proteomes" id="UP000223164">
    <property type="component" value="Segment"/>
</dbReference>
<organism evidence="1 2">
    <name type="scientific">Arthrobacter phage Galaxy</name>
    <dbReference type="NCBI Taxonomy" id="1772326"/>
    <lineage>
        <taxon>Viruses</taxon>
        <taxon>Duplodnaviria</taxon>
        <taxon>Heunggongvirae</taxon>
        <taxon>Uroviricota</taxon>
        <taxon>Caudoviricetes</taxon>
        <taxon>Galaxyvirus</taxon>
        <taxon>Galaxyvirus galaxy</taxon>
    </lineage>
</organism>
<name>A0A0U4KMX5_9CAUD</name>
<evidence type="ECO:0000313" key="1">
    <source>
        <dbReference type="EMBL" id="ALY08904.1"/>
    </source>
</evidence>
<dbReference type="GeneID" id="40069926"/>
<reference evidence="1 2" key="1">
    <citation type="submission" date="2015-11" db="EMBL/GenBank/DDBJ databases">
        <authorList>
            <person name="Park Y."/>
            <person name="Guerrero C.A."/>
            <person name="Garlena R.A."/>
            <person name="Russell D.A."/>
            <person name="Pope W.H."/>
            <person name="Jacobs-Sera D."/>
            <person name="Hendrix R.W."/>
            <person name="Hatfull G.F."/>
        </authorList>
    </citation>
    <scope>NUCLEOTIDE SEQUENCE [LARGE SCALE GENOMIC DNA]</scope>
</reference>
<keyword evidence="2" id="KW-1185">Reference proteome</keyword>
<gene>
    <name evidence="1" type="primary">60</name>
    <name evidence="1" type="ORF">GALAXY_60</name>
</gene>
<dbReference type="EMBL" id="KU160644">
    <property type="protein sequence ID" value="ALY08904.1"/>
    <property type="molecule type" value="Genomic_DNA"/>
</dbReference>
<sequence>MIYCPGCGHWHDSRPCLAVERSAGGGIQRCGCRRLEQREEQG</sequence>
<accession>A0A0U4KMX5</accession>